<feature type="region of interest" description="Disordered" evidence="1">
    <location>
        <begin position="169"/>
        <end position="192"/>
    </location>
</feature>
<evidence type="ECO:0000313" key="3">
    <source>
        <dbReference type="Proteomes" id="UP001175227"/>
    </source>
</evidence>
<proteinExistence type="predicted"/>
<dbReference type="AlphaFoldDB" id="A0AA39UP23"/>
<keyword evidence="3" id="KW-1185">Reference proteome</keyword>
<dbReference type="EMBL" id="JAUEPR010000001">
    <property type="protein sequence ID" value="KAK0491204.1"/>
    <property type="molecule type" value="Genomic_DNA"/>
</dbReference>
<comment type="caution">
    <text evidence="2">The sequence shown here is derived from an EMBL/GenBank/DDBJ whole genome shotgun (WGS) entry which is preliminary data.</text>
</comment>
<protein>
    <submittedName>
        <fullName evidence="2">Uncharacterized protein</fullName>
    </submittedName>
</protein>
<gene>
    <name evidence="2" type="ORF">IW261DRAFT_1436373</name>
</gene>
<evidence type="ECO:0000256" key="1">
    <source>
        <dbReference type="SAM" id="MobiDB-lite"/>
    </source>
</evidence>
<reference evidence="2" key="1">
    <citation type="submission" date="2023-06" db="EMBL/GenBank/DDBJ databases">
        <authorList>
            <consortium name="Lawrence Berkeley National Laboratory"/>
            <person name="Ahrendt S."/>
            <person name="Sahu N."/>
            <person name="Indic B."/>
            <person name="Wong-Bajracharya J."/>
            <person name="Merenyi Z."/>
            <person name="Ke H.-M."/>
            <person name="Monk M."/>
            <person name="Kocsube S."/>
            <person name="Drula E."/>
            <person name="Lipzen A."/>
            <person name="Balint B."/>
            <person name="Henrissat B."/>
            <person name="Andreopoulos B."/>
            <person name="Martin F.M."/>
            <person name="Harder C.B."/>
            <person name="Rigling D."/>
            <person name="Ford K.L."/>
            <person name="Foster G.D."/>
            <person name="Pangilinan J."/>
            <person name="Papanicolaou A."/>
            <person name="Barry K."/>
            <person name="LaButti K."/>
            <person name="Viragh M."/>
            <person name="Koriabine M."/>
            <person name="Yan M."/>
            <person name="Riley R."/>
            <person name="Champramary S."/>
            <person name="Plett K.L."/>
            <person name="Tsai I.J."/>
            <person name="Slot J."/>
            <person name="Sipos G."/>
            <person name="Plett J."/>
            <person name="Nagy L.G."/>
            <person name="Grigoriev I.V."/>
        </authorList>
    </citation>
    <scope>NUCLEOTIDE SEQUENCE</scope>
    <source>
        <strain evidence="2">ICMP 16352</strain>
    </source>
</reference>
<name>A0AA39UP23_9AGAR</name>
<sequence length="255" mass="27797">MSSATPSQSWNLAGLRNMYLNSSSEDGIYLGDPIAHHKTRWVPMAGVGANGHVLATPGDEEAPSPASLLAVLRITSEDNWTMPDGNWKGPCVFTKLFADVKLTCTGAQPPSGVFRGDYPHVVENLKGIQNMIAIAGWKKKGVLVEVKRGDPSGGLKVKFQHALFQRKSDDDSDAGVAESEDDDASNGVPSITNWPTFHSSARDAIAKMKDTHVLFPLPLYKQVSFESLCCKLVQPQDYYRSLSEAIVEVRFGLIH</sequence>
<accession>A0AA39UP23</accession>
<organism evidence="2 3">
    <name type="scientific">Armillaria novae-zelandiae</name>
    <dbReference type="NCBI Taxonomy" id="153914"/>
    <lineage>
        <taxon>Eukaryota</taxon>
        <taxon>Fungi</taxon>
        <taxon>Dikarya</taxon>
        <taxon>Basidiomycota</taxon>
        <taxon>Agaricomycotina</taxon>
        <taxon>Agaricomycetes</taxon>
        <taxon>Agaricomycetidae</taxon>
        <taxon>Agaricales</taxon>
        <taxon>Marasmiineae</taxon>
        <taxon>Physalacriaceae</taxon>
        <taxon>Armillaria</taxon>
    </lineage>
</organism>
<dbReference type="Proteomes" id="UP001175227">
    <property type="component" value="Unassembled WGS sequence"/>
</dbReference>
<feature type="compositionally biased region" description="Acidic residues" evidence="1">
    <location>
        <begin position="170"/>
        <end position="184"/>
    </location>
</feature>
<evidence type="ECO:0000313" key="2">
    <source>
        <dbReference type="EMBL" id="KAK0491204.1"/>
    </source>
</evidence>